<comment type="caution">
    <text evidence="1">The sequence shown here is derived from an EMBL/GenBank/DDBJ whole genome shotgun (WGS) entry which is preliminary data.</text>
</comment>
<gene>
    <name evidence="1" type="ORF">CVU83_00815</name>
</gene>
<organism evidence="1 2">
    <name type="scientific">Candidatus Falkowbacteria bacterium HGW-Falkowbacteria-2</name>
    <dbReference type="NCBI Taxonomy" id="2013769"/>
    <lineage>
        <taxon>Bacteria</taxon>
        <taxon>Candidatus Falkowiibacteriota</taxon>
    </lineage>
</organism>
<name>A0A2N2E2K6_9BACT</name>
<sequence>MLRKVAVIFAVVLLTSFTNLKPEKQYMGVLWYLPTMSDVQAIKLAPYDFIVIDYENFINNPRVIDAMIKLNPEMQLYVYLNQTEIFDPMWSDKPWSIKLLAELKKYPQWWVKQPDGKTIGAWERMKALDMRIDCPEVDGQKYYQWIAAKYLKILEDPRVKGCLIDNCWGDDKVGISWLAHYRGNKGFDFDDDGKPDRNLAEINKSWTAGMKAYLNIIRKKKGKDFFIITNPGNLSYVRETDCKQLEDFPYEHHHLGGRSDLLINMIIASKYKFAIVNPKTEDYFYGACSARLRDNLFLCVGQNTLYDKKFELNLGKPLEELKNEGEYVTRKFEKGKVFVSSTTKKSHIVYNDGSKRTE</sequence>
<evidence type="ECO:0000313" key="1">
    <source>
        <dbReference type="EMBL" id="PKM88969.1"/>
    </source>
</evidence>
<evidence type="ECO:0000313" key="2">
    <source>
        <dbReference type="Proteomes" id="UP000233325"/>
    </source>
</evidence>
<proteinExistence type="predicted"/>
<dbReference type="Proteomes" id="UP000233325">
    <property type="component" value="Unassembled WGS sequence"/>
</dbReference>
<protein>
    <submittedName>
        <fullName evidence="1">Uncharacterized protein</fullName>
    </submittedName>
</protein>
<dbReference type="AlphaFoldDB" id="A0A2N2E2K6"/>
<accession>A0A2N2E2K6</accession>
<dbReference type="EMBL" id="PHAH01000007">
    <property type="protein sequence ID" value="PKM88969.1"/>
    <property type="molecule type" value="Genomic_DNA"/>
</dbReference>
<reference evidence="1 2" key="1">
    <citation type="journal article" date="2017" name="ISME J.">
        <title>Potential for microbial H2 and metal transformations associated with novel bacteria and archaea in deep terrestrial subsurface sediments.</title>
        <authorList>
            <person name="Hernsdorf A.W."/>
            <person name="Amano Y."/>
            <person name="Miyakawa K."/>
            <person name="Ise K."/>
            <person name="Suzuki Y."/>
            <person name="Anantharaman K."/>
            <person name="Probst A."/>
            <person name="Burstein D."/>
            <person name="Thomas B.C."/>
            <person name="Banfield J.F."/>
        </authorList>
    </citation>
    <scope>NUCLEOTIDE SEQUENCE [LARGE SCALE GENOMIC DNA]</scope>
    <source>
        <strain evidence="1">HGW-Falkowbacteria-2</strain>
    </source>
</reference>